<feature type="domain" description="TonB-dependent receptor-like beta-barrel" evidence="16">
    <location>
        <begin position="696"/>
        <end position="950"/>
    </location>
</feature>
<evidence type="ECO:0000259" key="16">
    <source>
        <dbReference type="Pfam" id="PF00593"/>
    </source>
</evidence>
<organism evidence="18 19">
    <name type="scientific">Undibacterium flavidum</name>
    <dbReference type="NCBI Taxonomy" id="2762297"/>
    <lineage>
        <taxon>Bacteria</taxon>
        <taxon>Pseudomonadati</taxon>
        <taxon>Pseudomonadota</taxon>
        <taxon>Betaproteobacteria</taxon>
        <taxon>Burkholderiales</taxon>
        <taxon>Oxalobacteraceae</taxon>
        <taxon>Undibacterium</taxon>
    </lineage>
</organism>
<evidence type="ECO:0000256" key="13">
    <source>
        <dbReference type="PROSITE-ProRule" id="PRU01360"/>
    </source>
</evidence>
<gene>
    <name evidence="18" type="ORF">H8K55_06185</name>
</gene>
<dbReference type="SUPFAM" id="SSF56935">
    <property type="entry name" value="Porins"/>
    <property type="match status" value="1"/>
</dbReference>
<dbReference type="Gene3D" id="2.170.130.10">
    <property type="entry name" value="TonB-dependent receptor, plug domain"/>
    <property type="match status" value="1"/>
</dbReference>
<keyword evidence="19" id="KW-1185">Reference proteome</keyword>
<sequence length="980" mass="106071">MNRFLKQQLDAEATRAPGTITLRHIQKKQIASIIAVLVSGAISNSVSAQEVSAQEVSAQEVSVQKANAQEVNKLSPAQIKEEIARLNQLLQLVEKEQSTQNSSTTTTSTGNTAPQEESKTLGAITVRGAKPIELQHDVPIAISAISGVDLSRDLSQDYSAFTRRAAGITFNQSNTRGASLSVRGIGKRAFAEVQDPSVLTVLDGVSFGLTSLGNFDFYDIDSVEAARGVQGTLGGKGATSGVVSINSKRPSFTPSSDFSLTFGQRDSLLVQAAQGGPLIDGLLAWRGAISINKIGGSYYNEFDRNYSFYNRARVAGRTQFLLTPDPDLRIRFSLDVNPHAPQLENGLTIRKDTPLKYDNGTLVDANGTSPRAKLFGFENANNAITAGPRDWFVGRQFGGRDYKYYGDYVPLAGSTEHPIAFNENQGQTVSVKGASTEVNWDVANHTFTSLTAWRKYSFDAHNDEGTPYDISLNGGGGVYFKQYSQEFRINSKPGGVLDYQAGLFYLQTRDDVVSKTGWGSDAGAWFATAAQYNLLDTNAAANRGAGRAILSEVLDNAVKRGDTFVETKSLALFGQADWHLNDQLTLTSGLRVSKEDRSSEDVVVLDNNGRGAAFNPVAIRGYDLGGFAANGSGVLASNNSVQQLAVADAIATRYYGIALNAGELPGTAYNKLSVAQKAQVGAARAIRNAQIGQLIKPIKSTYKDTLYAFNFTPNYRINDDISVYASVQYGDKSGTGYNVNGVSRNVKPEHTSGVEFGAKTFLLNKTLTLNADIYAARIKDYQQAVRLVDQFQTDLNIVNGLADPLAYISAQGNVNKVGIHGLELDASYSGIPNLNIRFGGVYNLAKYLDYKNAPKTDELNYLTQQYIDLSGQRLPSAPKFTGNLGLDYRIPVFGNHYLHSSLNAAYISETNITDNNSLFGRVGGYTLFDASIGLSKANDSFDVSLVVKNLTNKNAHEVGWASYTPEAYRRWAGIKLSAKL</sequence>
<evidence type="ECO:0000256" key="8">
    <source>
        <dbReference type="ARBA" id="ARBA00023065"/>
    </source>
</evidence>
<evidence type="ECO:0000256" key="5">
    <source>
        <dbReference type="ARBA" id="ARBA00022496"/>
    </source>
</evidence>
<keyword evidence="7" id="KW-0408">Iron</keyword>
<feature type="domain" description="TonB-dependent receptor plug" evidence="17">
    <location>
        <begin position="136"/>
        <end position="242"/>
    </location>
</feature>
<reference evidence="18 19" key="1">
    <citation type="submission" date="2020-08" db="EMBL/GenBank/DDBJ databases">
        <title>Novel species isolated from subtropical streams in China.</title>
        <authorList>
            <person name="Lu H."/>
        </authorList>
    </citation>
    <scope>NUCLEOTIDE SEQUENCE [LARGE SCALE GENOMIC DNA]</scope>
    <source>
        <strain evidence="18 19">LX15W</strain>
    </source>
</reference>
<evidence type="ECO:0000256" key="12">
    <source>
        <dbReference type="ARBA" id="ARBA00023237"/>
    </source>
</evidence>
<evidence type="ECO:0000256" key="15">
    <source>
        <dbReference type="SAM" id="MobiDB-lite"/>
    </source>
</evidence>
<feature type="compositionally biased region" description="Low complexity" evidence="15">
    <location>
        <begin position="98"/>
        <end position="112"/>
    </location>
</feature>
<evidence type="ECO:0000256" key="9">
    <source>
        <dbReference type="ARBA" id="ARBA00023077"/>
    </source>
</evidence>
<keyword evidence="3 13" id="KW-0813">Transport</keyword>
<comment type="similarity">
    <text evidence="2 13 14">Belongs to the TonB-dependent receptor family.</text>
</comment>
<evidence type="ECO:0000259" key="17">
    <source>
        <dbReference type="Pfam" id="PF07715"/>
    </source>
</evidence>
<dbReference type="Gene3D" id="2.40.170.20">
    <property type="entry name" value="TonB-dependent receptor, beta-barrel domain"/>
    <property type="match status" value="2"/>
</dbReference>
<dbReference type="InterPro" id="IPR000531">
    <property type="entry name" value="Beta-barrel_TonB"/>
</dbReference>
<evidence type="ECO:0000256" key="3">
    <source>
        <dbReference type="ARBA" id="ARBA00022448"/>
    </source>
</evidence>
<keyword evidence="8" id="KW-0406">Ion transport</keyword>
<evidence type="ECO:0000256" key="1">
    <source>
        <dbReference type="ARBA" id="ARBA00004571"/>
    </source>
</evidence>
<keyword evidence="6 13" id="KW-0812">Transmembrane</keyword>
<accession>A0ABR6Y978</accession>
<protein>
    <submittedName>
        <fullName evidence="18">TonB-dependent receptor</fullName>
    </submittedName>
</protein>
<keyword evidence="4 13" id="KW-1134">Transmembrane beta strand</keyword>
<dbReference type="EMBL" id="JACOGA010000005">
    <property type="protein sequence ID" value="MBC3873170.1"/>
    <property type="molecule type" value="Genomic_DNA"/>
</dbReference>
<dbReference type="Pfam" id="PF07715">
    <property type="entry name" value="Plug"/>
    <property type="match status" value="1"/>
</dbReference>
<dbReference type="PANTHER" id="PTHR32552:SF81">
    <property type="entry name" value="TONB-DEPENDENT OUTER MEMBRANE RECEPTOR"/>
    <property type="match status" value="1"/>
</dbReference>
<evidence type="ECO:0000256" key="6">
    <source>
        <dbReference type="ARBA" id="ARBA00022692"/>
    </source>
</evidence>
<dbReference type="RefSeq" id="WP_186941219.1">
    <property type="nucleotide sequence ID" value="NZ_JACOGA010000005.1"/>
</dbReference>
<feature type="region of interest" description="Disordered" evidence="15">
    <location>
        <begin position="95"/>
        <end position="121"/>
    </location>
</feature>
<dbReference type="Proteomes" id="UP000624279">
    <property type="component" value="Unassembled WGS sequence"/>
</dbReference>
<keyword evidence="9 14" id="KW-0798">TonB box</keyword>
<dbReference type="InterPro" id="IPR012910">
    <property type="entry name" value="Plug_dom"/>
</dbReference>
<dbReference type="InterPro" id="IPR039426">
    <property type="entry name" value="TonB-dep_rcpt-like"/>
</dbReference>
<evidence type="ECO:0000313" key="18">
    <source>
        <dbReference type="EMBL" id="MBC3873170.1"/>
    </source>
</evidence>
<evidence type="ECO:0000256" key="14">
    <source>
        <dbReference type="RuleBase" id="RU003357"/>
    </source>
</evidence>
<dbReference type="PANTHER" id="PTHR32552">
    <property type="entry name" value="FERRICHROME IRON RECEPTOR-RELATED"/>
    <property type="match status" value="1"/>
</dbReference>
<keyword evidence="10 13" id="KW-0472">Membrane</keyword>
<dbReference type="PROSITE" id="PS52016">
    <property type="entry name" value="TONB_DEPENDENT_REC_3"/>
    <property type="match status" value="1"/>
</dbReference>
<comment type="subcellular location">
    <subcellularLocation>
        <location evidence="1 13">Cell outer membrane</location>
        <topology evidence="1 13">Multi-pass membrane protein</topology>
    </subcellularLocation>
</comment>
<dbReference type="Pfam" id="PF00593">
    <property type="entry name" value="TonB_dep_Rec_b-barrel"/>
    <property type="match status" value="1"/>
</dbReference>
<dbReference type="InterPro" id="IPR036942">
    <property type="entry name" value="Beta-barrel_TonB_sf"/>
</dbReference>
<dbReference type="InterPro" id="IPR037066">
    <property type="entry name" value="Plug_dom_sf"/>
</dbReference>
<evidence type="ECO:0000256" key="10">
    <source>
        <dbReference type="ARBA" id="ARBA00023136"/>
    </source>
</evidence>
<keyword evidence="11 18" id="KW-0675">Receptor</keyword>
<proteinExistence type="inferred from homology"/>
<evidence type="ECO:0000313" key="19">
    <source>
        <dbReference type="Proteomes" id="UP000624279"/>
    </source>
</evidence>
<keyword evidence="5" id="KW-0410">Iron transport</keyword>
<keyword evidence="12 13" id="KW-0998">Cell outer membrane</keyword>
<evidence type="ECO:0000256" key="7">
    <source>
        <dbReference type="ARBA" id="ARBA00023004"/>
    </source>
</evidence>
<comment type="caution">
    <text evidence="18">The sequence shown here is derived from an EMBL/GenBank/DDBJ whole genome shotgun (WGS) entry which is preliminary data.</text>
</comment>
<name>A0ABR6Y978_9BURK</name>
<evidence type="ECO:0000256" key="4">
    <source>
        <dbReference type="ARBA" id="ARBA00022452"/>
    </source>
</evidence>
<evidence type="ECO:0000256" key="11">
    <source>
        <dbReference type="ARBA" id="ARBA00023170"/>
    </source>
</evidence>
<evidence type="ECO:0000256" key="2">
    <source>
        <dbReference type="ARBA" id="ARBA00009810"/>
    </source>
</evidence>